<dbReference type="GO" id="GO:0003677">
    <property type="term" value="F:DNA binding"/>
    <property type="evidence" value="ECO:0007669"/>
    <property type="project" value="InterPro"/>
</dbReference>
<keyword evidence="4" id="KW-0614">Plasmid</keyword>
<feature type="region of interest" description="Disordered" evidence="1">
    <location>
        <begin position="219"/>
        <end position="239"/>
    </location>
</feature>
<dbReference type="CDD" id="cd00093">
    <property type="entry name" value="HTH_XRE"/>
    <property type="match status" value="1"/>
</dbReference>
<evidence type="ECO:0000256" key="1">
    <source>
        <dbReference type="SAM" id="MobiDB-lite"/>
    </source>
</evidence>
<gene>
    <name evidence="3" type="ORF">H7H73_17035</name>
    <name evidence="4" type="ORF">MJO55_28325</name>
</gene>
<dbReference type="InterPro" id="IPR001387">
    <property type="entry name" value="Cro/C1-type_HTH"/>
</dbReference>
<dbReference type="SUPFAM" id="SSF47413">
    <property type="entry name" value="lambda repressor-like DNA-binding domains"/>
    <property type="match status" value="1"/>
</dbReference>
<reference evidence="4" key="3">
    <citation type="submission" date="2022-08" db="EMBL/GenBank/DDBJ databases">
        <title>Whole genome sequencing of non-tuberculosis mycobacteria type-strains.</title>
        <authorList>
            <person name="Igarashi Y."/>
            <person name="Osugi A."/>
            <person name="Mitarai S."/>
        </authorList>
    </citation>
    <scope>NUCLEOTIDE SEQUENCE</scope>
    <source>
        <strain evidence="4">JCM 16372</strain>
        <plasmid evidence="4">unnamed</plasmid>
    </source>
</reference>
<protein>
    <submittedName>
        <fullName evidence="4">Helix-turn-helix domain-containing protein</fullName>
    </submittedName>
    <submittedName>
        <fullName evidence="3">Helix-turn-helix transcriptional regulator</fullName>
    </submittedName>
</protein>
<dbReference type="AlphaFoldDB" id="A0A9X2YD59"/>
<evidence type="ECO:0000313" key="3">
    <source>
        <dbReference type="EMBL" id="MCV7071834.1"/>
    </source>
</evidence>
<dbReference type="Proteomes" id="UP001140272">
    <property type="component" value="Unassembled WGS sequence"/>
</dbReference>
<name>A0A9X2YD59_9MYCO</name>
<evidence type="ECO:0000313" key="5">
    <source>
        <dbReference type="Proteomes" id="UP001055159"/>
    </source>
</evidence>
<keyword evidence="5" id="KW-1185">Reference proteome</keyword>
<dbReference type="EMBL" id="CP092428">
    <property type="protein sequence ID" value="ULP40051.1"/>
    <property type="molecule type" value="Genomic_DNA"/>
</dbReference>
<feature type="domain" description="HTH cro/C1-type" evidence="2">
    <location>
        <begin position="9"/>
        <end position="66"/>
    </location>
</feature>
<dbReference type="InterPro" id="IPR010982">
    <property type="entry name" value="Lambda_DNA-bd_dom_sf"/>
</dbReference>
<proteinExistence type="predicted"/>
<organism evidence="3 6">
    <name type="scientific">Mycolicibacterium rufum</name>
    <dbReference type="NCBI Taxonomy" id="318424"/>
    <lineage>
        <taxon>Bacteria</taxon>
        <taxon>Bacillati</taxon>
        <taxon>Actinomycetota</taxon>
        <taxon>Actinomycetes</taxon>
        <taxon>Mycobacteriales</taxon>
        <taxon>Mycobacteriaceae</taxon>
        <taxon>Mycolicibacterium</taxon>
    </lineage>
</organism>
<dbReference type="EMBL" id="JACKRN010000609">
    <property type="protein sequence ID" value="MCV7071834.1"/>
    <property type="molecule type" value="Genomic_DNA"/>
</dbReference>
<geneLocation type="plasmid" evidence="4 5">
    <name>unnamed</name>
</geneLocation>
<sequence>MATPRLVEMIDRYRAAHGVSESEVARRIGVSRENLRKWRTNGISRLPDRANLAATARVIGRPYREVLSGALFDTGYLTTSSDGPRPYGEVLDDAIGVLTEATRLTNQLARRTAEGSWEADPDPRASVPIDWGEFVTLALAGAAANVGGVEAALVGRPGSWEAEMVRQTLNSTAADDTDLLRHRTEPVVVDLWVEPILDHLGDSVEDAYADAISAVDAGANDVPQPADLPPGPFSPDDPRLTDKEWVDVTDDGYLHITYRGWTDDPDDIALLTTLTEEARDDRDPTPGEIAYEQAMDVISAQITALEEQQQREYAAYAVQLTQAIETRLAQFELSVPVTITITLAPEAREAGEWDAHSPQPFPRNVIERAIDSAISETPTPSTLPGTPLERLTSPPQAPNA</sequence>
<evidence type="ECO:0000259" key="2">
    <source>
        <dbReference type="SMART" id="SM00530"/>
    </source>
</evidence>
<evidence type="ECO:0000313" key="6">
    <source>
        <dbReference type="Proteomes" id="UP001140272"/>
    </source>
</evidence>
<dbReference type="Gene3D" id="1.10.260.40">
    <property type="entry name" value="lambda repressor-like DNA-binding domains"/>
    <property type="match status" value="1"/>
</dbReference>
<feature type="region of interest" description="Disordered" evidence="1">
    <location>
        <begin position="371"/>
        <end position="400"/>
    </location>
</feature>
<accession>A0A9X2YD59</accession>
<dbReference type="Proteomes" id="UP001055159">
    <property type="component" value="Plasmid unnamed"/>
</dbReference>
<dbReference type="SMART" id="SM00530">
    <property type="entry name" value="HTH_XRE"/>
    <property type="match status" value="1"/>
</dbReference>
<evidence type="ECO:0000313" key="4">
    <source>
        <dbReference type="EMBL" id="ULP40051.1"/>
    </source>
</evidence>
<dbReference type="RefSeq" id="WP_043416067.1">
    <property type="nucleotide sequence ID" value="NZ_CP092428.2"/>
</dbReference>
<feature type="compositionally biased region" description="Low complexity" evidence="1">
    <location>
        <begin position="375"/>
        <end position="389"/>
    </location>
</feature>
<feature type="compositionally biased region" description="Pro residues" evidence="1">
    <location>
        <begin position="226"/>
        <end position="235"/>
    </location>
</feature>
<reference evidence="3" key="2">
    <citation type="journal article" date="2022" name="BMC Genomics">
        <title>Comparative genome analysis of mycobacteria focusing on tRNA and non-coding RNA.</title>
        <authorList>
            <person name="Behra P.R.K."/>
            <person name="Pettersson B.M.F."/>
            <person name="Ramesh M."/>
            <person name="Das S."/>
            <person name="Dasgupta S."/>
            <person name="Kirsebom L.A."/>
        </authorList>
    </citation>
    <scope>NUCLEOTIDE SEQUENCE</scope>
    <source>
        <strain evidence="3">DSM 45406</strain>
    </source>
</reference>
<reference evidence="3" key="1">
    <citation type="submission" date="2020-07" db="EMBL/GenBank/DDBJ databases">
        <authorList>
            <person name="Pettersson B.M.F."/>
            <person name="Behra P.R.K."/>
            <person name="Ramesh M."/>
            <person name="Das S."/>
            <person name="Dasgupta S."/>
            <person name="Kirsebom L.A."/>
        </authorList>
    </citation>
    <scope>NUCLEOTIDE SEQUENCE</scope>
    <source>
        <strain evidence="3">DSM 45406</strain>
    </source>
</reference>